<protein>
    <submittedName>
        <fullName evidence="1">DUF1853 family protein</fullName>
    </submittedName>
</protein>
<keyword evidence="2" id="KW-1185">Reference proteome</keyword>
<dbReference type="InterPro" id="IPR015003">
    <property type="entry name" value="DUF1853"/>
</dbReference>
<dbReference type="AlphaFoldDB" id="A0AA42B7H0"/>
<sequence length="280" mass="31988">MLESAVIKQQNYRLDAQYAIETPAFEGIDHAYSPNADWYSDFWNTVRPKFCNSSSEDLVIPTRLGIYFETLWLKAIDAHPDYQLICANLQVNGEGRTLGSFDFLVRYIPDQTIEHWELASKFYLALPLASEWIWLGPNLNDYWQLKKQKMLSHQIQLGQRPEAKDALAAVGIGTIDKHRLVVKGRVYWPTTEANKLHWMTQQQWSSSQQTNNLHPVYEQPKHCWLGLSSNAPQSINLTEQVLTTPILITQNGTQSFIVPNQWPEQAKQKAAGLGTAAFNT</sequence>
<accession>A0AA42B7H0</accession>
<gene>
    <name evidence="1" type="ORF">NAF29_09965</name>
</gene>
<dbReference type="Proteomes" id="UP001165393">
    <property type="component" value="Unassembled WGS sequence"/>
</dbReference>
<comment type="caution">
    <text evidence="1">The sequence shown here is derived from an EMBL/GenBank/DDBJ whole genome shotgun (WGS) entry which is preliminary data.</text>
</comment>
<dbReference type="EMBL" id="JAMQGP010000003">
    <property type="protein sequence ID" value="MCM2679990.1"/>
    <property type="molecule type" value="Genomic_DNA"/>
</dbReference>
<name>A0AA42B7H0_9GAMM</name>
<dbReference type="RefSeq" id="WP_251261399.1">
    <property type="nucleotide sequence ID" value="NZ_JAMQGP010000003.1"/>
</dbReference>
<organism evidence="1 2">
    <name type="scientific">Echinimonas agarilytica</name>
    <dbReference type="NCBI Taxonomy" id="1215918"/>
    <lineage>
        <taxon>Bacteria</taxon>
        <taxon>Pseudomonadati</taxon>
        <taxon>Pseudomonadota</taxon>
        <taxon>Gammaproteobacteria</taxon>
        <taxon>Alteromonadales</taxon>
        <taxon>Echinimonadaceae</taxon>
        <taxon>Echinimonas</taxon>
    </lineage>
</organism>
<evidence type="ECO:0000313" key="1">
    <source>
        <dbReference type="EMBL" id="MCM2679990.1"/>
    </source>
</evidence>
<evidence type="ECO:0000313" key="2">
    <source>
        <dbReference type="Proteomes" id="UP001165393"/>
    </source>
</evidence>
<proteinExistence type="predicted"/>
<reference evidence="1 2" key="1">
    <citation type="journal article" date="2013" name="Antonie Van Leeuwenhoek">
        <title>Echinimonas agarilytica gen. nov., sp. nov., a new gammaproteobacterium isolated from the sea urchin Strongylocentrotus intermedius.</title>
        <authorList>
            <person name="Nedashkovskaya O.I."/>
            <person name="Stenkova A.M."/>
            <person name="Zhukova N.V."/>
            <person name="Van Trappen S."/>
            <person name="Lee J.S."/>
            <person name="Kim S.B."/>
        </authorList>
    </citation>
    <scope>NUCLEOTIDE SEQUENCE [LARGE SCALE GENOMIC DNA]</scope>
    <source>
        <strain evidence="1 2">KMM 6351</strain>
    </source>
</reference>
<dbReference type="Pfam" id="PF08907">
    <property type="entry name" value="DUF1853"/>
    <property type="match status" value="1"/>
</dbReference>